<dbReference type="InterPro" id="IPR022646">
    <property type="entry name" value="SecD/SecF_CS"/>
</dbReference>
<dbReference type="Pfam" id="PF07549">
    <property type="entry name" value="Sec_GG"/>
    <property type="match status" value="1"/>
</dbReference>
<dbReference type="InterPro" id="IPR048634">
    <property type="entry name" value="SecD_SecF_C"/>
</dbReference>
<dbReference type="Pfam" id="PF22599">
    <property type="entry name" value="SecDF_P1_head"/>
    <property type="match status" value="1"/>
</dbReference>
<evidence type="ECO:0000259" key="11">
    <source>
        <dbReference type="Pfam" id="PF13721"/>
    </source>
</evidence>
<keyword evidence="4 9" id="KW-0812">Transmembrane</keyword>
<keyword evidence="3" id="KW-1003">Cell membrane</keyword>
<evidence type="ECO:0000256" key="6">
    <source>
        <dbReference type="ARBA" id="ARBA00022989"/>
    </source>
</evidence>
<dbReference type="GO" id="GO:0005886">
    <property type="term" value="C:plasma membrane"/>
    <property type="evidence" value="ECO:0007669"/>
    <property type="project" value="UniProtKB-SubCell"/>
</dbReference>
<feature type="transmembrane region" description="Helical" evidence="9">
    <location>
        <begin position="506"/>
        <end position="525"/>
    </location>
</feature>
<dbReference type="InterPro" id="IPR027398">
    <property type="entry name" value="SecD-TM"/>
</dbReference>
<evidence type="ECO:0000313" key="14">
    <source>
        <dbReference type="EMBL" id="SUZ47576.1"/>
    </source>
</evidence>
<dbReference type="InterPro" id="IPR048631">
    <property type="entry name" value="SecD_1st"/>
</dbReference>
<dbReference type="Gene3D" id="3.30.1360.200">
    <property type="match status" value="1"/>
</dbReference>
<evidence type="ECO:0000259" key="13">
    <source>
        <dbReference type="Pfam" id="PF22599"/>
    </source>
</evidence>
<dbReference type="Gene3D" id="1.20.1640.10">
    <property type="entry name" value="Multidrug efflux transporter AcrB transmembrane domain"/>
    <property type="match status" value="1"/>
</dbReference>
<comment type="subcellular location">
    <subcellularLocation>
        <location evidence="1">Cell membrane</location>
        <topology evidence="1">Multi-pass membrane protein</topology>
    </subcellularLocation>
</comment>
<evidence type="ECO:0000256" key="2">
    <source>
        <dbReference type="ARBA" id="ARBA00022448"/>
    </source>
</evidence>
<feature type="transmembrane region" description="Helical" evidence="9">
    <location>
        <begin position="481"/>
        <end position="499"/>
    </location>
</feature>
<dbReference type="InterPro" id="IPR005791">
    <property type="entry name" value="SecD"/>
</dbReference>
<dbReference type="Pfam" id="PF13721">
    <property type="entry name" value="SecD-TM1"/>
    <property type="match status" value="1"/>
</dbReference>
<feature type="domain" description="SecDF P1 head subdomain" evidence="13">
    <location>
        <begin position="329"/>
        <end position="456"/>
    </location>
</feature>
<feature type="domain" description="SecD export protein N-terminal TM" evidence="11">
    <location>
        <begin position="24"/>
        <end position="118"/>
    </location>
</feature>
<feature type="transmembrane region" description="Helical" evidence="9">
    <location>
        <begin position="26"/>
        <end position="44"/>
    </location>
</feature>
<evidence type="ECO:0000256" key="8">
    <source>
        <dbReference type="ARBA" id="ARBA00023136"/>
    </source>
</evidence>
<dbReference type="EMBL" id="UINC01000023">
    <property type="protein sequence ID" value="SUZ47576.1"/>
    <property type="molecule type" value="Genomic_DNA"/>
</dbReference>
<dbReference type="FunFam" id="1.20.1640.10:FF:000004">
    <property type="entry name" value="Protein translocase subunit SecD"/>
    <property type="match status" value="1"/>
</dbReference>
<feature type="transmembrane region" description="Helical" evidence="9">
    <location>
        <begin position="572"/>
        <end position="593"/>
    </location>
</feature>
<dbReference type="GO" id="GO:0015450">
    <property type="term" value="F:protein-transporting ATPase activity"/>
    <property type="evidence" value="ECO:0007669"/>
    <property type="project" value="InterPro"/>
</dbReference>
<evidence type="ECO:0000256" key="9">
    <source>
        <dbReference type="SAM" id="Phobius"/>
    </source>
</evidence>
<keyword evidence="6 9" id="KW-1133">Transmembrane helix</keyword>
<dbReference type="HAMAP" id="MF_01463_B">
    <property type="entry name" value="SecD_B"/>
    <property type="match status" value="1"/>
</dbReference>
<dbReference type="Pfam" id="PF02355">
    <property type="entry name" value="SecD_SecF_C"/>
    <property type="match status" value="1"/>
</dbReference>
<sequence>MADNGVFGQNLFGNRNDSKNPHYYPVWRYFVALFVLVLACIYAAPNIYPPDFAIQIQTDNSDLKIGERFMTQAAEILVGEGIHVKGSDATGKGGLIRLGTDTDQLRAQTVLDKRLNPGGQDRQFVIALNLAPTTPAWLQNLGAQPMTLGLDLSGGIHFVLEVDMESAIAKALNDEAEKATDYLRKENIRYRASSNMVQENLVRIPFATDTTRDQALRRLRSTNDYDSIVASESQGSPVVEIGIGDDTRATIEDVAVEQNLTGLRSRINELGVAEPLVQRLGRSRIVIDLPGVQDSSEAKRLLDKFATLEFRLVAKPEDRPSSLEVMSYEGRTRRLQRANIVTGDSVINAIQGLDPETGLPQVNIELDSEGGERMNRATGPNIGHSMAIIFIEQKPVIARELIDDEIVEKRSIREERRLISVATIQAALGYRFRITGLSMSEARDLALLLRAGALAAPMYIVEERTVGASLGQENIDRGVQAVMIGFVSVLLFMLVYYKVFGLVANIALTMNLTVLIAVMSLLGATLTLPGIAGIVLTVGMAVDANVLIFSRIREELAKSVPSIAIQAGYGRAFLTILDANITTLLVALILLGIGSGPVAGFAVTLSIGILTSMFTAIFVSRGIVHLVYGRRQVQKVWI</sequence>
<dbReference type="SUPFAM" id="SSF82866">
    <property type="entry name" value="Multidrug efflux transporter AcrB transmembrane domain"/>
    <property type="match status" value="1"/>
</dbReference>
<keyword evidence="8 9" id="KW-0472">Membrane</keyword>
<dbReference type="NCBIfam" id="TIGR01129">
    <property type="entry name" value="secD"/>
    <property type="match status" value="1"/>
</dbReference>
<feature type="domain" description="Protein translocase subunit SecDF P1" evidence="12">
    <location>
        <begin position="256"/>
        <end position="314"/>
    </location>
</feature>
<dbReference type="InterPro" id="IPR054384">
    <property type="entry name" value="SecDF_P1_head"/>
</dbReference>
<gene>
    <name evidence="14" type="ORF">METZ01_LOCUS430</name>
</gene>
<keyword evidence="7" id="KW-0811">Translocation</keyword>
<evidence type="ECO:0000256" key="5">
    <source>
        <dbReference type="ARBA" id="ARBA00022927"/>
    </source>
</evidence>
<evidence type="ECO:0000259" key="12">
    <source>
        <dbReference type="Pfam" id="PF21760"/>
    </source>
</evidence>
<evidence type="ECO:0000256" key="3">
    <source>
        <dbReference type="ARBA" id="ARBA00022475"/>
    </source>
</evidence>
<dbReference type="Gene3D" id="3.30.70.3400">
    <property type="match status" value="2"/>
</dbReference>
<dbReference type="PANTHER" id="PTHR30081:SF1">
    <property type="entry name" value="PROTEIN TRANSLOCASE SUBUNIT SECD"/>
    <property type="match status" value="1"/>
</dbReference>
<organism evidence="14">
    <name type="scientific">marine metagenome</name>
    <dbReference type="NCBI Taxonomy" id="408172"/>
    <lineage>
        <taxon>unclassified sequences</taxon>
        <taxon>metagenomes</taxon>
        <taxon>ecological metagenomes</taxon>
    </lineage>
</organism>
<dbReference type="InterPro" id="IPR022813">
    <property type="entry name" value="SecD/SecF_arch_bac"/>
</dbReference>
<dbReference type="InterPro" id="IPR055344">
    <property type="entry name" value="SecD_SecF_C_bact"/>
</dbReference>
<dbReference type="PANTHER" id="PTHR30081">
    <property type="entry name" value="PROTEIN-EXPORT MEMBRANE PROTEIN SEC"/>
    <property type="match status" value="1"/>
</dbReference>
<proteinExistence type="inferred from homology"/>
<dbReference type="GO" id="GO:0006886">
    <property type="term" value="P:intracellular protein transport"/>
    <property type="evidence" value="ECO:0007669"/>
    <property type="project" value="InterPro"/>
</dbReference>
<evidence type="ECO:0000256" key="4">
    <source>
        <dbReference type="ARBA" id="ARBA00022692"/>
    </source>
</evidence>
<accession>A0A381MZ30</accession>
<evidence type="ECO:0000256" key="7">
    <source>
        <dbReference type="ARBA" id="ARBA00023010"/>
    </source>
</evidence>
<name>A0A381MZ30_9ZZZZ</name>
<evidence type="ECO:0000256" key="1">
    <source>
        <dbReference type="ARBA" id="ARBA00004651"/>
    </source>
</evidence>
<dbReference type="Pfam" id="PF21760">
    <property type="entry name" value="SecD_1st"/>
    <property type="match status" value="1"/>
</dbReference>
<keyword evidence="2" id="KW-0813">Transport</keyword>
<protein>
    <submittedName>
        <fullName evidence="14">Uncharacterized protein</fullName>
    </submittedName>
</protein>
<dbReference type="AlphaFoldDB" id="A0A381MZ30"/>
<dbReference type="NCBIfam" id="TIGR00916">
    <property type="entry name" value="2A0604s01"/>
    <property type="match status" value="1"/>
</dbReference>
<reference evidence="14" key="1">
    <citation type="submission" date="2018-05" db="EMBL/GenBank/DDBJ databases">
        <authorList>
            <person name="Lanie J.A."/>
            <person name="Ng W.-L."/>
            <person name="Kazmierczak K.M."/>
            <person name="Andrzejewski T.M."/>
            <person name="Davidsen T.M."/>
            <person name="Wayne K.J."/>
            <person name="Tettelin H."/>
            <person name="Glass J.I."/>
            <person name="Rusch D."/>
            <person name="Podicherti R."/>
            <person name="Tsui H.-C.T."/>
            <person name="Winkler M.E."/>
        </authorList>
    </citation>
    <scope>NUCLEOTIDE SEQUENCE</scope>
</reference>
<feature type="domain" description="Protein export membrane protein SecD/SecF C-terminal" evidence="10">
    <location>
        <begin position="460"/>
        <end position="627"/>
    </location>
</feature>
<keyword evidence="5" id="KW-0653">Protein transport</keyword>
<feature type="transmembrane region" description="Helical" evidence="9">
    <location>
        <begin position="599"/>
        <end position="624"/>
    </location>
</feature>
<evidence type="ECO:0000259" key="10">
    <source>
        <dbReference type="Pfam" id="PF02355"/>
    </source>
</evidence>